<name>Q3TRY6_MOUSE</name>
<reference evidence="1" key="7">
    <citation type="journal article" date="2005" name="Science">
        <title>The Transcriptional Landscape of the Mammalian Genome.</title>
        <authorList>
            <consortium name="The FANTOM Consortium"/>
            <consortium name="Riken Genome Exploration Research Group and Genome Science Group (Genome Network Project Core Group)"/>
        </authorList>
    </citation>
    <scope>NUCLEOTIDE SEQUENCE</scope>
    <source>
        <strain evidence="1">C57BL/6J</strain>
        <tissue evidence="1">Diencephalon</tissue>
    </source>
</reference>
<reference evidence="1" key="6">
    <citation type="submission" date="2004-04" db="EMBL/GenBank/DDBJ databases">
        <authorList>
            <person name="Arakawa T."/>
            <person name="Carninci P."/>
            <person name="Fukuda S."/>
            <person name="Hashizume W."/>
            <person name="Hayashida K."/>
            <person name="Hori F."/>
            <person name="Iida J."/>
            <person name="Imamura K."/>
            <person name="Imotani K."/>
            <person name="Itoh M."/>
            <person name="Kanagawa S."/>
            <person name="Kawai J."/>
            <person name="Kojima M."/>
            <person name="Konno H."/>
            <person name="Murata M."/>
            <person name="Nakamura M."/>
            <person name="Ninomiya N."/>
            <person name="Nishiyori H."/>
            <person name="Nomura K."/>
            <person name="Ohno M."/>
            <person name="Sakazume N."/>
            <person name="Sano H."/>
            <person name="Sasaki D."/>
            <person name="Shibata K."/>
            <person name="Shiraki T."/>
            <person name="Tagami M."/>
            <person name="Tagami Y."/>
            <person name="Waki K."/>
            <person name="Watahiki A."/>
            <person name="Muramatsu M."/>
            <person name="Hayashizaki Y."/>
        </authorList>
    </citation>
    <scope>NUCLEOTIDE SEQUENCE</scope>
    <source>
        <strain evidence="1">C57BL/6J</strain>
        <tissue evidence="1">Diencephalon</tissue>
    </source>
</reference>
<reference evidence="1" key="8">
    <citation type="journal article" date="2005" name="Science">
        <title>Antisense Transcription in the Mammalian Transcriptome.</title>
        <authorList>
            <consortium name="RIKEN Genome Exploration Research Group and Genome Science Group (Genome Network Project Core Group) and the FANTOM Consortium"/>
        </authorList>
    </citation>
    <scope>NUCLEOTIDE SEQUENCE</scope>
    <source>
        <strain evidence="1">C57BL/6J</strain>
        <tissue evidence="1">Diencephalon</tissue>
    </source>
</reference>
<gene>
    <name evidence="2" type="primary">Gm10862</name>
</gene>
<sequence length="103" mass="11135">MPFFCVDLQLGLSQLSFTTAPASGHFRRRHELMNPVCSSPGSNCVAFVEKLMTGWVLGCRGLPSDSTGAGRRGDAFVQNLHSEDPCLPNKIVLLQKLCLSRGG</sequence>
<reference evidence="1" key="2">
    <citation type="journal article" date="2000" name="Genome Res.">
        <title>Normalization and subtraction of cap-trapper-selected cDNAs to prepare full-length cDNA libraries for rapid discovery of new genes.</title>
        <authorList>
            <person name="Carninci P."/>
            <person name="Shibata Y."/>
            <person name="Hayatsu N."/>
            <person name="Sugahara Y."/>
            <person name="Shibata K."/>
            <person name="Itoh M."/>
            <person name="Konno H."/>
            <person name="Okazaki Y."/>
            <person name="Muramatsu M."/>
            <person name="Hayashizaki Y."/>
        </authorList>
    </citation>
    <scope>NUCLEOTIDE SEQUENCE</scope>
    <source>
        <strain evidence="1">C57BL/6J</strain>
        <tissue evidence="1">Diencephalon</tissue>
    </source>
</reference>
<evidence type="ECO:0000313" key="1">
    <source>
        <dbReference type="EMBL" id="BAE36890.1"/>
    </source>
</evidence>
<reference evidence="1" key="1">
    <citation type="journal article" date="1999" name="Methods Enzymol.">
        <title>High-efficiency full-length cDNA cloning.</title>
        <authorList>
            <person name="Carninci P."/>
            <person name="Hayashizaki Y."/>
        </authorList>
    </citation>
    <scope>NUCLEOTIDE SEQUENCE</scope>
    <source>
        <strain evidence="1">C57BL/6J</strain>
        <tissue evidence="1">Diencephalon</tissue>
    </source>
</reference>
<reference evidence="1" key="4">
    <citation type="journal article" date="2001" name="Nature">
        <title>Functional annotation of a full-length mouse cDNA collection.</title>
        <authorList>
            <consortium name="The RIKEN Genome Exploration Research Group Phase II Team and the FANTOM Consortium"/>
        </authorList>
    </citation>
    <scope>NUCLEOTIDE SEQUENCE</scope>
    <source>
        <strain evidence="1">C57BL/6J</strain>
        <tissue evidence="1">Diencephalon</tissue>
    </source>
</reference>
<dbReference type="AlphaFoldDB" id="Q3TRY6"/>
<evidence type="ECO:0000313" key="2">
    <source>
        <dbReference type="MGI" id="MGI:3641622"/>
    </source>
</evidence>
<dbReference type="EMBL" id="AK162393">
    <property type="protein sequence ID" value="BAE36890.1"/>
    <property type="molecule type" value="mRNA"/>
</dbReference>
<dbReference type="AGR" id="MGI:3641622"/>
<reference evidence="1" key="5">
    <citation type="journal article" date="2002" name="Nature">
        <title>Analysis of the mouse transcriptome based on functional annotation of 60,770 full-length cDNAs.</title>
        <authorList>
            <consortium name="The FANTOM Consortium and the RIKEN Genome Exploration Research Group Phase I and II Team"/>
        </authorList>
    </citation>
    <scope>NUCLEOTIDE SEQUENCE</scope>
    <source>
        <strain evidence="1">C57BL/6J</strain>
        <tissue evidence="1">Diencephalon</tissue>
    </source>
</reference>
<organism evidence="1">
    <name type="scientific">Mus musculus</name>
    <name type="common">Mouse</name>
    <dbReference type="NCBI Taxonomy" id="10090"/>
    <lineage>
        <taxon>Eukaryota</taxon>
        <taxon>Metazoa</taxon>
        <taxon>Chordata</taxon>
        <taxon>Craniata</taxon>
        <taxon>Vertebrata</taxon>
        <taxon>Euteleostomi</taxon>
        <taxon>Mammalia</taxon>
        <taxon>Eutheria</taxon>
        <taxon>Euarchontoglires</taxon>
        <taxon>Glires</taxon>
        <taxon>Rodentia</taxon>
        <taxon>Myomorpha</taxon>
        <taxon>Muroidea</taxon>
        <taxon>Muridae</taxon>
        <taxon>Murinae</taxon>
        <taxon>Mus</taxon>
        <taxon>Mus</taxon>
    </lineage>
</organism>
<reference evidence="1" key="3">
    <citation type="journal article" date="2000" name="Genome Res.">
        <title>RIKEN integrated sequence analysis (RISA) system--384-format sequencing pipeline with 384 multicapillary sequencer.</title>
        <authorList>
            <person name="Shibata K."/>
            <person name="Itoh M."/>
            <person name="Aizawa K."/>
            <person name="Nagaoka S."/>
            <person name="Sasaki N."/>
            <person name="Carninci P."/>
            <person name="Konno H."/>
            <person name="Akiyama J."/>
            <person name="Nishi K."/>
            <person name="Kitsunai T."/>
            <person name="Tashiro H."/>
            <person name="Itoh M."/>
            <person name="Sumi N."/>
            <person name="Ishii Y."/>
            <person name="Nakamura S."/>
            <person name="Hazama M."/>
            <person name="Nishine T."/>
            <person name="Harada A."/>
            <person name="Yamamoto R."/>
            <person name="Matsumoto H."/>
            <person name="Sakaguchi S."/>
            <person name="Ikegami T."/>
            <person name="Kashiwagi K."/>
            <person name="Fujiwake S."/>
            <person name="Inoue K."/>
            <person name="Togawa Y."/>
            <person name="Izawa M."/>
            <person name="Ohara E."/>
            <person name="Watahiki M."/>
            <person name="Yoneda Y."/>
            <person name="Ishikawa T."/>
            <person name="Ozawa K."/>
            <person name="Tanaka T."/>
            <person name="Matsuura S."/>
            <person name="Kawai J."/>
            <person name="Okazaki Y."/>
            <person name="Muramatsu M."/>
            <person name="Inoue Y."/>
            <person name="Kira A."/>
            <person name="Hayashizaki Y."/>
        </authorList>
    </citation>
    <scope>NUCLEOTIDE SEQUENCE</scope>
    <source>
        <strain evidence="1">C57BL/6J</strain>
        <tissue evidence="1">Diencephalon</tissue>
    </source>
</reference>
<proteinExistence type="evidence at transcript level"/>
<dbReference type="MGI" id="MGI:3641622">
    <property type="gene designation" value="Gm10862"/>
</dbReference>
<accession>Q3TRY6</accession>
<protein>
    <submittedName>
        <fullName evidence="1">Uncharacterized protein</fullName>
    </submittedName>
</protein>